<feature type="compositionally biased region" description="Polar residues" evidence="2">
    <location>
        <begin position="29"/>
        <end position="40"/>
    </location>
</feature>
<evidence type="ECO:0000256" key="3">
    <source>
        <dbReference type="SAM" id="SignalP"/>
    </source>
</evidence>
<dbReference type="CDD" id="cd07012">
    <property type="entry name" value="PBP2_Bug_TTT"/>
    <property type="match status" value="1"/>
</dbReference>
<dbReference type="InterPro" id="IPR042100">
    <property type="entry name" value="Bug_dom1"/>
</dbReference>
<feature type="signal peptide" evidence="3">
    <location>
        <begin position="1"/>
        <end position="19"/>
    </location>
</feature>
<dbReference type="InterPro" id="IPR005064">
    <property type="entry name" value="BUG"/>
</dbReference>
<dbReference type="Pfam" id="PF03401">
    <property type="entry name" value="TctC"/>
    <property type="match status" value="1"/>
</dbReference>
<keyword evidence="5" id="KW-1185">Reference proteome</keyword>
<dbReference type="PANTHER" id="PTHR42928:SF5">
    <property type="entry name" value="BLR1237 PROTEIN"/>
    <property type="match status" value="1"/>
</dbReference>
<proteinExistence type="inferred from homology"/>
<keyword evidence="4" id="KW-0675">Receptor</keyword>
<accession>A0A1I2BIT3</accession>
<dbReference type="RefSeq" id="WP_091658701.1">
    <property type="nucleotide sequence ID" value="NZ_FONT01000002.1"/>
</dbReference>
<dbReference type="SUPFAM" id="SSF53850">
    <property type="entry name" value="Periplasmic binding protein-like II"/>
    <property type="match status" value="1"/>
</dbReference>
<organism evidence="4 5">
    <name type="scientific">Alteribacillus iranensis</name>
    <dbReference type="NCBI Taxonomy" id="930128"/>
    <lineage>
        <taxon>Bacteria</taxon>
        <taxon>Bacillati</taxon>
        <taxon>Bacillota</taxon>
        <taxon>Bacilli</taxon>
        <taxon>Bacillales</taxon>
        <taxon>Bacillaceae</taxon>
        <taxon>Alteribacillus</taxon>
    </lineage>
</organism>
<evidence type="ECO:0000313" key="4">
    <source>
        <dbReference type="EMBL" id="SFE55738.1"/>
    </source>
</evidence>
<feature type="region of interest" description="Disordered" evidence="2">
    <location>
        <begin position="25"/>
        <end position="46"/>
    </location>
</feature>
<protein>
    <submittedName>
        <fullName evidence="4">Tripartite-type tricarboxylate transporter, receptor component TctC</fullName>
    </submittedName>
</protein>
<reference evidence="4 5" key="1">
    <citation type="submission" date="2016-10" db="EMBL/GenBank/DDBJ databases">
        <authorList>
            <person name="de Groot N.N."/>
        </authorList>
    </citation>
    <scope>NUCLEOTIDE SEQUENCE [LARGE SCALE GENOMIC DNA]</scope>
    <source>
        <strain evidence="4 5">DSM 23995</strain>
    </source>
</reference>
<evidence type="ECO:0000313" key="5">
    <source>
        <dbReference type="Proteomes" id="UP000199516"/>
    </source>
</evidence>
<evidence type="ECO:0000256" key="2">
    <source>
        <dbReference type="SAM" id="MobiDB-lite"/>
    </source>
</evidence>
<name>A0A1I2BIT3_9BACI</name>
<feature type="chain" id="PRO_5039361764" evidence="3">
    <location>
        <begin position="20"/>
        <end position="351"/>
    </location>
</feature>
<dbReference type="Gene3D" id="3.40.190.10">
    <property type="entry name" value="Periplasmic binding protein-like II"/>
    <property type="match status" value="1"/>
</dbReference>
<dbReference type="AlphaFoldDB" id="A0A1I2BIT3"/>
<dbReference type="EMBL" id="FONT01000002">
    <property type="protein sequence ID" value="SFE55738.1"/>
    <property type="molecule type" value="Genomic_DNA"/>
</dbReference>
<dbReference type="PROSITE" id="PS51257">
    <property type="entry name" value="PROKAR_LIPOPROTEIN"/>
    <property type="match status" value="1"/>
</dbReference>
<comment type="similarity">
    <text evidence="1">Belongs to the UPF0065 (bug) family.</text>
</comment>
<keyword evidence="3" id="KW-0732">Signal</keyword>
<dbReference type="Proteomes" id="UP000199516">
    <property type="component" value="Unassembled WGS sequence"/>
</dbReference>
<dbReference type="PIRSF" id="PIRSF017082">
    <property type="entry name" value="YflP"/>
    <property type="match status" value="1"/>
</dbReference>
<gene>
    <name evidence="4" type="ORF">SAMN05192532_102313</name>
</gene>
<evidence type="ECO:0000256" key="1">
    <source>
        <dbReference type="ARBA" id="ARBA00006987"/>
    </source>
</evidence>
<dbReference type="PANTHER" id="PTHR42928">
    <property type="entry name" value="TRICARBOXYLATE-BINDING PROTEIN"/>
    <property type="match status" value="1"/>
</dbReference>
<sequence>MKKFISLLLFILLVFVSVACGGANEEGEASTSDSGENSENAAEGYPDGPIEIIVGFGEGGGTDTMARMLQPIFQEELGVNVAVRNMPGASSALALEHVAEQPADGQTILFQTDLLRVFPTMGMTDLTYKDFEQVGVGTMGIANFVVSPDSELETFDDIVSLLQEGDATIGVAGVGDPWHLTAEIVNSVVEGESEIITYESGSNAAMATLRGEVDFSISGVNEVVDLLQSGEAESLAVMDKEGFEVPDYGTIPPVTDFVEELEAYAPEGTWWGPAVKAGTPEPIVEKLREVYNKALQSEEFKKFAEEGAIVMIDVDDPQEYTKETTEITSWLLWDIGTGKRSPEEVGIQRPE</sequence>
<dbReference type="Gene3D" id="3.40.190.150">
    <property type="entry name" value="Bordetella uptake gene, domain 1"/>
    <property type="match status" value="1"/>
</dbReference>
<dbReference type="STRING" id="930128.SAMN05192532_102313"/>
<dbReference type="OrthoDB" id="8881899at2"/>